<dbReference type="EMBL" id="LT840185">
    <property type="protein sequence ID" value="SMF61335.1"/>
    <property type="molecule type" value="Genomic_DNA"/>
</dbReference>
<evidence type="ECO:0000313" key="2">
    <source>
        <dbReference type="EMBL" id="SMF61335.1"/>
    </source>
</evidence>
<organism evidence="2 3">
    <name type="scientific">Allosphingosinicella indica</name>
    <dbReference type="NCBI Taxonomy" id="941907"/>
    <lineage>
        <taxon>Bacteria</taxon>
        <taxon>Pseudomonadati</taxon>
        <taxon>Pseudomonadota</taxon>
        <taxon>Alphaproteobacteria</taxon>
        <taxon>Sphingomonadales</taxon>
        <taxon>Sphingomonadaceae</taxon>
        <taxon>Allosphingosinicella</taxon>
    </lineage>
</organism>
<gene>
    <name evidence="2" type="ORF">SAMN06295910_0320</name>
</gene>
<dbReference type="AlphaFoldDB" id="A0A1X7FZ05"/>
<feature type="chain" id="PRO_5012394743" evidence="1">
    <location>
        <begin position="23"/>
        <end position="113"/>
    </location>
</feature>
<keyword evidence="3" id="KW-1185">Reference proteome</keyword>
<proteinExistence type="predicted"/>
<evidence type="ECO:0000256" key="1">
    <source>
        <dbReference type="SAM" id="SignalP"/>
    </source>
</evidence>
<accession>A0A1X7FZ05</accession>
<protein>
    <submittedName>
        <fullName evidence="2">Uncharacterized protein</fullName>
    </submittedName>
</protein>
<evidence type="ECO:0000313" key="3">
    <source>
        <dbReference type="Proteomes" id="UP000192934"/>
    </source>
</evidence>
<keyword evidence="1" id="KW-0732">Signal</keyword>
<dbReference type="STRING" id="941907.SAMN06295910_0320"/>
<dbReference type="Proteomes" id="UP000192934">
    <property type="component" value="Chromosome I"/>
</dbReference>
<dbReference type="RefSeq" id="WP_085217211.1">
    <property type="nucleotide sequence ID" value="NZ_LT840185.1"/>
</dbReference>
<name>A0A1X7FZ05_9SPHN</name>
<reference evidence="3" key="1">
    <citation type="submission" date="2017-04" db="EMBL/GenBank/DDBJ databases">
        <authorList>
            <person name="Varghese N."/>
            <person name="Submissions S."/>
        </authorList>
    </citation>
    <scope>NUCLEOTIDE SEQUENCE [LARGE SCALE GENOMIC DNA]</scope>
    <source>
        <strain evidence="3">Dd16</strain>
    </source>
</reference>
<dbReference type="OrthoDB" id="7569823at2"/>
<sequence length="113" mass="13262">MRKVVLALVAASATFTAIPAAAQPWRPAPAVHRQIQNDINQLERRIDRSAQRGVISRREAVSLRRDALDLQRTYNRYARNGLDRSEVRDLEYRINRVHAKLRYERRDWDGRRG</sequence>
<feature type="signal peptide" evidence="1">
    <location>
        <begin position="1"/>
        <end position="22"/>
    </location>
</feature>